<organism evidence="2 3">
    <name type="scientific">Nocardia albiluteola</name>
    <dbReference type="NCBI Taxonomy" id="2842303"/>
    <lineage>
        <taxon>Bacteria</taxon>
        <taxon>Bacillati</taxon>
        <taxon>Actinomycetota</taxon>
        <taxon>Actinomycetes</taxon>
        <taxon>Mycobacteriales</taxon>
        <taxon>Nocardiaceae</taxon>
        <taxon>Nocardia</taxon>
    </lineage>
</organism>
<accession>A0ABS6B6N1</accession>
<comment type="caution">
    <text evidence="2">The sequence shown here is derived from an EMBL/GenBank/DDBJ whole genome shotgun (WGS) entry which is preliminary data.</text>
</comment>
<dbReference type="InterPro" id="IPR036894">
    <property type="entry name" value="YbaB-like_sf"/>
</dbReference>
<dbReference type="SUPFAM" id="SSF82607">
    <property type="entry name" value="YbaB-like"/>
    <property type="match status" value="1"/>
</dbReference>
<feature type="compositionally biased region" description="Basic and acidic residues" evidence="1">
    <location>
        <begin position="151"/>
        <end position="163"/>
    </location>
</feature>
<dbReference type="Pfam" id="PF02575">
    <property type="entry name" value="YbaB_DNA_bd"/>
    <property type="match status" value="1"/>
</dbReference>
<dbReference type="EMBL" id="JAHKNI010000010">
    <property type="protein sequence ID" value="MBU3065386.1"/>
    <property type="molecule type" value="Genomic_DNA"/>
</dbReference>
<dbReference type="RefSeq" id="WP_215921490.1">
    <property type="nucleotide sequence ID" value="NZ_JAHKNI010000010.1"/>
</dbReference>
<proteinExistence type="predicted"/>
<evidence type="ECO:0000313" key="2">
    <source>
        <dbReference type="EMBL" id="MBU3065386.1"/>
    </source>
</evidence>
<name>A0ABS6B6N1_9NOCA</name>
<dbReference type="Gene3D" id="3.30.1310.10">
    <property type="entry name" value="Nucleoid-associated protein YbaB-like domain"/>
    <property type="match status" value="1"/>
</dbReference>
<evidence type="ECO:0000313" key="3">
    <source>
        <dbReference type="Proteomes" id="UP000733379"/>
    </source>
</evidence>
<dbReference type="Proteomes" id="UP000733379">
    <property type="component" value="Unassembled WGS sequence"/>
</dbReference>
<feature type="region of interest" description="Disordered" evidence="1">
    <location>
        <begin position="124"/>
        <end position="163"/>
    </location>
</feature>
<dbReference type="InterPro" id="IPR004401">
    <property type="entry name" value="YbaB/EbfC"/>
</dbReference>
<sequence length="163" mass="17873">MSQTNDRLITDVTQFLDSFQSAMAQVSDARRQRDALTASASVERGRITVVVNASGSIVQTRFSEDVDDLSYSQVARATVEAAQQAAAEVKRKSEELLAPLRAARAQLPQLPDLIEGAPRLRDEITEPPVAPLTPPGERQTASATAEFEDAVEYRPSRRSTFDR</sequence>
<keyword evidence="3" id="KW-1185">Reference proteome</keyword>
<reference evidence="2 3" key="1">
    <citation type="submission" date="2021-06" db="EMBL/GenBank/DDBJ databases">
        <title>Actinomycetes sequencing.</title>
        <authorList>
            <person name="Shan Q."/>
        </authorList>
    </citation>
    <scope>NUCLEOTIDE SEQUENCE [LARGE SCALE GENOMIC DNA]</scope>
    <source>
        <strain evidence="2 3">NEAU-G5</strain>
    </source>
</reference>
<protein>
    <submittedName>
        <fullName evidence="2">YbaB/EbfC family nucleoid-associated protein</fullName>
    </submittedName>
</protein>
<gene>
    <name evidence="2" type="ORF">KO481_28140</name>
</gene>
<evidence type="ECO:0000256" key="1">
    <source>
        <dbReference type="SAM" id="MobiDB-lite"/>
    </source>
</evidence>